<keyword evidence="6" id="KW-0472">Membrane</keyword>
<keyword evidence="6" id="KW-0336">GPI-anchor</keyword>
<dbReference type="GO" id="GO:0031505">
    <property type="term" value="P:fungal-type cell wall organization"/>
    <property type="evidence" value="ECO:0007669"/>
    <property type="project" value="TreeGrafter"/>
</dbReference>
<gene>
    <name evidence="7" type="ORF">BT63DRAFT_473987</name>
</gene>
<dbReference type="OrthoDB" id="3796639at2759"/>
<evidence type="ECO:0000256" key="1">
    <source>
        <dbReference type="ARBA" id="ARBA00004609"/>
    </source>
</evidence>
<evidence type="ECO:0000256" key="5">
    <source>
        <dbReference type="ARBA" id="ARBA00023180"/>
    </source>
</evidence>
<proteinExistence type="inferred from homology"/>
<sequence length="397" mass="44454">MNACRDRRSKEHVFPSFLIFWFLVSRLLLANAETTPIVIKGSRFFYQNGTQFFIRGISYSNDARSAPGSTVVIDTISDELSCTRDIPYLQGLGVNMLSVRDVDVNVDHTSCMNQLAAAGIYVMFKVDGQTAQSKVRNGSVITPFDSSMIEHNQAVVDVYQKYSNTLGYYFSGERNRMDETPLYKAWLIHLKEYIKKKGYRSIPVGFYRRGTYFGQDDQAQYLNCGPHDESIDFLGVDFEMDSWAIQHCVDNITLALYDLPARYSNYSIPSFVVYGCAQNRNHTFSEVETIYGDSGSKIMSGGVVKEWMDDRSTGDNLGLVDIVKGTNISVRPSYNALHSQFLAVHPSSKLPTVDLYKPTNTAPSTCPTLHWEVESKNPSGLVVYKGGSSTTKLTTSS</sequence>
<dbReference type="EMBL" id="MU004230">
    <property type="protein sequence ID" value="KAF2674216.1"/>
    <property type="molecule type" value="Genomic_DNA"/>
</dbReference>
<reference evidence="7" key="1">
    <citation type="journal article" date="2020" name="Stud. Mycol.">
        <title>101 Dothideomycetes genomes: a test case for predicting lifestyles and emergence of pathogens.</title>
        <authorList>
            <person name="Haridas S."/>
            <person name="Albert R."/>
            <person name="Binder M."/>
            <person name="Bloem J."/>
            <person name="Labutti K."/>
            <person name="Salamov A."/>
            <person name="Andreopoulos B."/>
            <person name="Baker S."/>
            <person name="Barry K."/>
            <person name="Bills G."/>
            <person name="Bluhm B."/>
            <person name="Cannon C."/>
            <person name="Castanera R."/>
            <person name="Culley D."/>
            <person name="Daum C."/>
            <person name="Ezra D."/>
            <person name="Gonzalez J."/>
            <person name="Henrissat B."/>
            <person name="Kuo A."/>
            <person name="Liang C."/>
            <person name="Lipzen A."/>
            <person name="Lutzoni F."/>
            <person name="Magnuson J."/>
            <person name="Mondo S."/>
            <person name="Nolan M."/>
            <person name="Ohm R."/>
            <person name="Pangilinan J."/>
            <person name="Park H.-J."/>
            <person name="Ramirez L."/>
            <person name="Alfaro M."/>
            <person name="Sun H."/>
            <person name="Tritt A."/>
            <person name="Yoshinaga Y."/>
            <person name="Zwiers L.-H."/>
            <person name="Turgeon B."/>
            <person name="Goodwin S."/>
            <person name="Spatafora J."/>
            <person name="Crous P."/>
            <person name="Grigoriev I."/>
        </authorList>
    </citation>
    <scope>NUCLEOTIDE SEQUENCE</scope>
    <source>
        <strain evidence="7">CBS 115976</strain>
    </source>
</reference>
<feature type="signal peptide" evidence="6">
    <location>
        <begin position="1"/>
        <end position="32"/>
    </location>
</feature>
<dbReference type="GO" id="GO:0005886">
    <property type="term" value="C:plasma membrane"/>
    <property type="evidence" value="ECO:0007669"/>
    <property type="project" value="UniProtKB-SubCell"/>
</dbReference>
<name>A0A6A6UR41_9PEZI</name>
<feature type="chain" id="PRO_5025712182" description="1,3-beta-glucanosyltransferase" evidence="6">
    <location>
        <begin position="33"/>
        <end position="397"/>
    </location>
</feature>
<dbReference type="InterPro" id="IPR004886">
    <property type="entry name" value="Glucanosyltransferase"/>
</dbReference>
<dbReference type="SUPFAM" id="SSF51445">
    <property type="entry name" value="(Trans)glycosidases"/>
    <property type="match status" value="1"/>
</dbReference>
<dbReference type="PANTHER" id="PTHR31468">
    <property type="entry name" value="1,3-BETA-GLUCANOSYLTRANSFERASE GAS1"/>
    <property type="match status" value="1"/>
</dbReference>
<dbReference type="Proteomes" id="UP000799302">
    <property type="component" value="Unassembled WGS sequence"/>
</dbReference>
<accession>A0A6A6UR41</accession>
<dbReference type="Gene3D" id="3.20.20.80">
    <property type="entry name" value="Glycosidases"/>
    <property type="match status" value="1"/>
</dbReference>
<evidence type="ECO:0000256" key="6">
    <source>
        <dbReference type="RuleBase" id="RU361209"/>
    </source>
</evidence>
<dbReference type="GO" id="GO:0098552">
    <property type="term" value="C:side of membrane"/>
    <property type="evidence" value="ECO:0007669"/>
    <property type="project" value="UniProtKB-KW"/>
</dbReference>
<dbReference type="InterPro" id="IPR017853">
    <property type="entry name" value="GH"/>
</dbReference>
<dbReference type="GO" id="GO:0071970">
    <property type="term" value="P:fungal-type cell wall (1-&gt;3)-beta-D-glucan biosynthetic process"/>
    <property type="evidence" value="ECO:0007669"/>
    <property type="project" value="TreeGrafter"/>
</dbReference>
<organism evidence="7 8">
    <name type="scientific">Microthyrium microscopicum</name>
    <dbReference type="NCBI Taxonomy" id="703497"/>
    <lineage>
        <taxon>Eukaryota</taxon>
        <taxon>Fungi</taxon>
        <taxon>Dikarya</taxon>
        <taxon>Ascomycota</taxon>
        <taxon>Pezizomycotina</taxon>
        <taxon>Dothideomycetes</taxon>
        <taxon>Dothideomycetes incertae sedis</taxon>
        <taxon>Microthyriales</taxon>
        <taxon>Microthyriaceae</taxon>
        <taxon>Microthyrium</taxon>
    </lineage>
</organism>
<evidence type="ECO:0000256" key="3">
    <source>
        <dbReference type="ARBA" id="ARBA00022729"/>
    </source>
</evidence>
<protein>
    <recommendedName>
        <fullName evidence="6">1,3-beta-glucanosyltransferase</fullName>
        <ecNumber evidence="6">2.4.1.-</ecNumber>
    </recommendedName>
</protein>
<keyword evidence="8" id="KW-1185">Reference proteome</keyword>
<evidence type="ECO:0000313" key="8">
    <source>
        <dbReference type="Proteomes" id="UP000799302"/>
    </source>
</evidence>
<dbReference type="Pfam" id="PF03198">
    <property type="entry name" value="Glyco_hydro_72"/>
    <property type="match status" value="1"/>
</dbReference>
<keyword evidence="6" id="KW-0808">Transferase</keyword>
<keyword evidence="3 6" id="KW-0732">Signal</keyword>
<keyword evidence="6" id="KW-0449">Lipoprotein</keyword>
<keyword evidence="4" id="KW-1015">Disulfide bond</keyword>
<comment type="function">
    <text evidence="6">Splits internally a 1,3-beta-glucan molecule and transfers the newly generated reducing end (the donor) to the non-reducing end of another 1,3-beta-glucan molecule (the acceptor) forming a 1,3-beta linkage, resulting in the elongation of 1,3-beta-glucan chains in the cell wall.</text>
</comment>
<keyword evidence="5" id="KW-0325">Glycoprotein</keyword>
<dbReference type="GO" id="GO:0042124">
    <property type="term" value="F:1,3-beta-glucanosyltransferase activity"/>
    <property type="evidence" value="ECO:0007669"/>
    <property type="project" value="TreeGrafter"/>
</dbReference>
<comment type="similarity">
    <text evidence="2 6">Belongs to the glycosyl hydrolase 72 family.</text>
</comment>
<dbReference type="AlphaFoldDB" id="A0A6A6UR41"/>
<evidence type="ECO:0000256" key="4">
    <source>
        <dbReference type="ARBA" id="ARBA00023157"/>
    </source>
</evidence>
<dbReference type="PANTHER" id="PTHR31468:SF2">
    <property type="entry name" value="1,3-BETA-GLUCANOSYLTRANSFERASE GAS1"/>
    <property type="match status" value="1"/>
</dbReference>
<evidence type="ECO:0000256" key="2">
    <source>
        <dbReference type="ARBA" id="ARBA00007528"/>
    </source>
</evidence>
<dbReference type="EC" id="2.4.1.-" evidence="6"/>
<evidence type="ECO:0000313" key="7">
    <source>
        <dbReference type="EMBL" id="KAF2674216.1"/>
    </source>
</evidence>
<comment type="subcellular location">
    <subcellularLocation>
        <location evidence="1 6">Cell membrane</location>
        <topology evidence="1 6">Lipid-anchor</topology>
        <topology evidence="1 6">GPI-anchor</topology>
    </subcellularLocation>
</comment>